<dbReference type="AlphaFoldDB" id="W5MCU9"/>
<dbReference type="Proteomes" id="UP000018468">
    <property type="component" value="Linkage group LG4"/>
</dbReference>
<dbReference type="HOGENOM" id="CLU_124759_0_0_1"/>
<dbReference type="Bgee" id="ENSLOCG00000005157">
    <property type="expression patterns" value="Expressed in intestine and 9 other cell types or tissues"/>
</dbReference>
<reference evidence="2" key="3">
    <citation type="submission" date="2025-09" db="UniProtKB">
        <authorList>
            <consortium name="Ensembl"/>
        </authorList>
    </citation>
    <scope>IDENTIFICATION</scope>
</reference>
<accession>W5MCU9</accession>
<dbReference type="eggNOG" id="KOG3536">
    <property type="taxonomic scope" value="Eukaryota"/>
</dbReference>
<dbReference type="Pfam" id="PF00640">
    <property type="entry name" value="PID"/>
    <property type="match status" value="1"/>
</dbReference>
<dbReference type="Gene3D" id="2.30.29.30">
    <property type="entry name" value="Pleckstrin-homology domain (PH domain)/Phosphotyrosine-binding domain (PTB)"/>
    <property type="match status" value="1"/>
</dbReference>
<proteinExistence type="predicted"/>
<reference evidence="3" key="1">
    <citation type="submission" date="2011-12" db="EMBL/GenBank/DDBJ databases">
        <title>The Draft Genome of Lepisosteus oculatus.</title>
        <authorList>
            <consortium name="The Broad Institute Genome Assembly &amp; Analysis Group"/>
            <consortium name="Computational R&amp;D Group"/>
            <consortium name="and Sequencing Platform"/>
            <person name="Di Palma F."/>
            <person name="Alfoldi J."/>
            <person name="Johnson J."/>
            <person name="Berlin A."/>
            <person name="Gnerre S."/>
            <person name="Jaffe D."/>
            <person name="MacCallum I."/>
            <person name="Young S."/>
            <person name="Walker B.J."/>
            <person name="Lander E.S."/>
            <person name="Lindblad-Toh K."/>
        </authorList>
    </citation>
    <scope>NUCLEOTIDE SEQUENCE [LARGE SCALE GENOMIC DNA]</scope>
</reference>
<feature type="domain" description="PID" evidence="1">
    <location>
        <begin position="11"/>
        <end position="131"/>
    </location>
</feature>
<dbReference type="OMA" id="QSKAYAH"/>
<dbReference type="STRING" id="7918.ENSLOCP00000006208"/>
<dbReference type="Ensembl" id="ENSLOCT00000006216.1">
    <property type="protein sequence ID" value="ENSLOCP00000006208.1"/>
    <property type="gene ID" value="ENSLOCG00000005157.1"/>
</dbReference>
<dbReference type="InterPro" id="IPR006020">
    <property type="entry name" value="PTB/PI_dom"/>
</dbReference>
<dbReference type="PANTHER" id="PTHR11232">
    <property type="entry name" value="PHOSPHOTYROSINE INTERACTION DOMAIN-CONTAINING FAMILY MEMBER"/>
    <property type="match status" value="1"/>
</dbReference>
<reference evidence="2" key="2">
    <citation type="submission" date="2025-08" db="UniProtKB">
        <authorList>
            <consortium name="Ensembl"/>
        </authorList>
    </citation>
    <scope>IDENTIFICATION</scope>
</reference>
<organism evidence="2 3">
    <name type="scientific">Lepisosteus oculatus</name>
    <name type="common">Spotted gar</name>
    <dbReference type="NCBI Taxonomy" id="7918"/>
    <lineage>
        <taxon>Eukaryota</taxon>
        <taxon>Metazoa</taxon>
        <taxon>Chordata</taxon>
        <taxon>Craniata</taxon>
        <taxon>Vertebrata</taxon>
        <taxon>Euteleostomi</taxon>
        <taxon>Actinopterygii</taxon>
        <taxon>Neopterygii</taxon>
        <taxon>Holostei</taxon>
        <taxon>Semionotiformes</taxon>
        <taxon>Lepisosteidae</taxon>
        <taxon>Lepisosteus</taxon>
    </lineage>
</organism>
<sequence length="173" mass="19257">KRIMALVDNEVSFTVKFLGQIDVDRADGLQVLNEAAGLLKMSDGTSKMKSKQQKVSLFLSLNGIDVLNHKTKFMLHSCPMSSISFCGVHQTMPNLFGFVAKSPAGDRHHCYLFQSTKFSHLLVSIIGDTFQAAKANENFGWDKDLLVEALRHKNKMLQSENVSLKKKIATLEA</sequence>
<dbReference type="GeneTree" id="ENSGT00940000156186"/>
<dbReference type="InterPro" id="IPR011993">
    <property type="entry name" value="PH-like_dom_sf"/>
</dbReference>
<evidence type="ECO:0000313" key="2">
    <source>
        <dbReference type="Ensembl" id="ENSLOCP00000006208.1"/>
    </source>
</evidence>
<dbReference type="SMART" id="SM00462">
    <property type="entry name" value="PTB"/>
    <property type="match status" value="1"/>
</dbReference>
<dbReference type="EMBL" id="AHAT01018745">
    <property type="status" value="NOT_ANNOTATED_CDS"/>
    <property type="molecule type" value="Genomic_DNA"/>
</dbReference>
<dbReference type="CDD" id="cd00934">
    <property type="entry name" value="PTB"/>
    <property type="match status" value="1"/>
</dbReference>
<dbReference type="InParanoid" id="W5MCU9"/>
<keyword evidence="3" id="KW-1185">Reference proteome</keyword>
<dbReference type="PANTHER" id="PTHR11232:SF79">
    <property type="entry name" value="PTB DOMAIN-CONTAINING ENGULFMENT ADAPTER PROTEIN 1"/>
    <property type="match status" value="1"/>
</dbReference>
<dbReference type="InterPro" id="IPR051133">
    <property type="entry name" value="Adapter_Engulfment-Domain"/>
</dbReference>
<dbReference type="PROSITE" id="PS01179">
    <property type="entry name" value="PID"/>
    <property type="match status" value="1"/>
</dbReference>
<dbReference type="SUPFAM" id="SSF50729">
    <property type="entry name" value="PH domain-like"/>
    <property type="match status" value="1"/>
</dbReference>
<evidence type="ECO:0000313" key="3">
    <source>
        <dbReference type="Proteomes" id="UP000018468"/>
    </source>
</evidence>
<protein>
    <submittedName>
        <fullName evidence="2">PTB domain-containing engulfment adapter protein 1-like</fullName>
    </submittedName>
</protein>
<name>W5MCU9_LEPOC</name>
<evidence type="ECO:0000259" key="1">
    <source>
        <dbReference type="PROSITE" id="PS01179"/>
    </source>
</evidence>